<proteinExistence type="predicted"/>
<name>A0A914ZSB2_PARUN</name>
<evidence type="ECO:0000313" key="2">
    <source>
        <dbReference type="WBParaSite" id="PgB17_g057_t02"/>
    </source>
</evidence>
<dbReference type="WBParaSite" id="PgB17_g057_t02">
    <property type="protein sequence ID" value="PgB17_g057_t02"/>
    <property type="gene ID" value="PgB17_g057"/>
</dbReference>
<reference evidence="2" key="1">
    <citation type="submission" date="2022-11" db="UniProtKB">
        <authorList>
            <consortium name="WormBaseParasite"/>
        </authorList>
    </citation>
    <scope>IDENTIFICATION</scope>
</reference>
<sequence length="93" mass="10886">MFVHDAQQLSQLPWRVESTVVARTHRSGFASGVPSLHAFVPRRCWRGFRLADMILKRKDNHWEEQRYDQFVDVQRSVISESLGDQVSLDRCKS</sequence>
<dbReference type="AlphaFoldDB" id="A0A914ZSB2"/>
<organism evidence="1 2">
    <name type="scientific">Parascaris univalens</name>
    <name type="common">Nematode worm</name>
    <dbReference type="NCBI Taxonomy" id="6257"/>
    <lineage>
        <taxon>Eukaryota</taxon>
        <taxon>Metazoa</taxon>
        <taxon>Ecdysozoa</taxon>
        <taxon>Nematoda</taxon>
        <taxon>Chromadorea</taxon>
        <taxon>Rhabditida</taxon>
        <taxon>Spirurina</taxon>
        <taxon>Ascaridomorpha</taxon>
        <taxon>Ascaridoidea</taxon>
        <taxon>Ascarididae</taxon>
        <taxon>Parascaris</taxon>
    </lineage>
</organism>
<keyword evidence="1" id="KW-1185">Reference proteome</keyword>
<protein>
    <submittedName>
        <fullName evidence="2">Ovule protein</fullName>
    </submittedName>
</protein>
<accession>A0A914ZSB2</accession>
<evidence type="ECO:0000313" key="1">
    <source>
        <dbReference type="Proteomes" id="UP000887569"/>
    </source>
</evidence>
<dbReference type="Proteomes" id="UP000887569">
    <property type="component" value="Unplaced"/>
</dbReference>